<proteinExistence type="predicted"/>
<gene>
    <name evidence="1" type="ORF">STRAU_1211</name>
</gene>
<name>S3ZQJ5_9ACTN</name>
<reference evidence="1 2" key="1">
    <citation type="submission" date="2013-02" db="EMBL/GenBank/DDBJ databases">
        <title>Draft Genome Sequence of Streptomyces aurantiacus, Which Produces Setomimycin.</title>
        <authorList>
            <person name="Gruening B.A."/>
            <person name="Praeg A."/>
            <person name="Erxleben A."/>
            <person name="Guenther S."/>
            <person name="Mueller M."/>
        </authorList>
    </citation>
    <scope>NUCLEOTIDE SEQUENCE [LARGE SCALE GENOMIC DNA]</scope>
    <source>
        <strain evidence="1 2">JA 4570</strain>
    </source>
</reference>
<keyword evidence="2" id="KW-1185">Reference proteome</keyword>
<protein>
    <submittedName>
        <fullName evidence="1">Uncharacterized protein</fullName>
    </submittedName>
</protein>
<dbReference type="Proteomes" id="UP000014629">
    <property type="component" value="Unassembled WGS sequence"/>
</dbReference>
<organism evidence="1 2">
    <name type="scientific">Streptomyces aurantiacus JA 4570</name>
    <dbReference type="NCBI Taxonomy" id="1286094"/>
    <lineage>
        <taxon>Bacteria</taxon>
        <taxon>Bacillati</taxon>
        <taxon>Actinomycetota</taxon>
        <taxon>Actinomycetes</taxon>
        <taxon>Kitasatosporales</taxon>
        <taxon>Streptomycetaceae</taxon>
        <taxon>Streptomyces</taxon>
        <taxon>Streptomyces aurantiacus group</taxon>
    </lineage>
</organism>
<evidence type="ECO:0000313" key="1">
    <source>
        <dbReference type="EMBL" id="EPH45706.1"/>
    </source>
</evidence>
<sequence>MTRELHGASPPCRSGVVMSGPDERIVMVTTVNGAR</sequence>
<dbReference type="AlphaFoldDB" id="S3ZQJ5"/>
<evidence type="ECO:0000313" key="2">
    <source>
        <dbReference type="Proteomes" id="UP000014629"/>
    </source>
</evidence>
<accession>S3ZQJ5</accession>
<comment type="caution">
    <text evidence="1">The sequence shown here is derived from an EMBL/GenBank/DDBJ whole genome shotgun (WGS) entry which is preliminary data.</text>
</comment>
<dbReference type="EMBL" id="AOPZ01000048">
    <property type="protein sequence ID" value="EPH45706.1"/>
    <property type="molecule type" value="Genomic_DNA"/>
</dbReference>